<dbReference type="RefSeq" id="WP_133419297.1">
    <property type="nucleotide sequence ID" value="NZ_JAXJTW010000036.1"/>
</dbReference>
<evidence type="ECO:0000256" key="2">
    <source>
        <dbReference type="ARBA" id="ARBA00023015"/>
    </source>
</evidence>
<dbReference type="AlphaFoldDB" id="A0A4R6C866"/>
<dbReference type="Pfam" id="PF00196">
    <property type="entry name" value="GerE"/>
    <property type="match status" value="1"/>
</dbReference>
<evidence type="ECO:0000256" key="3">
    <source>
        <dbReference type="ARBA" id="ARBA00023125"/>
    </source>
</evidence>
<dbReference type="Proteomes" id="UP000294865">
    <property type="component" value="Unassembled WGS sequence"/>
</dbReference>
<dbReference type="CDD" id="cd06170">
    <property type="entry name" value="LuxR_C_like"/>
    <property type="match status" value="1"/>
</dbReference>
<reference evidence="8 9" key="1">
    <citation type="submission" date="2019-01" db="EMBL/GenBank/DDBJ databases">
        <title>Draft genome sequences of Macrococcus caseolyticus, Macrococcus canis, Macrococcus bohemicus and Macrococcus goetzii.</title>
        <authorList>
            <person name="Mazhar S."/>
            <person name="Altermann E."/>
            <person name="Hill C."/>
            <person name="Mcauliffe O."/>
        </authorList>
    </citation>
    <scope>NUCLEOTIDE SEQUENCE [LARGE SCALE GENOMIC DNA]</scope>
    <source>
        <strain evidence="8 9">DPC7162</strain>
    </source>
</reference>
<dbReference type="PANTHER" id="PTHR43214:SF43">
    <property type="entry name" value="TWO-COMPONENT RESPONSE REGULATOR"/>
    <property type="match status" value="1"/>
</dbReference>
<dbReference type="CDD" id="cd17535">
    <property type="entry name" value="REC_NarL-like"/>
    <property type="match status" value="1"/>
</dbReference>
<dbReference type="GO" id="GO:0000160">
    <property type="term" value="P:phosphorelay signal transduction system"/>
    <property type="evidence" value="ECO:0007669"/>
    <property type="project" value="InterPro"/>
</dbReference>
<dbReference type="SUPFAM" id="SSF46894">
    <property type="entry name" value="C-terminal effector domain of the bipartite response regulators"/>
    <property type="match status" value="1"/>
</dbReference>
<evidence type="ECO:0000259" key="7">
    <source>
        <dbReference type="PROSITE" id="PS50110"/>
    </source>
</evidence>
<keyword evidence="2" id="KW-0805">Transcription regulation</keyword>
<dbReference type="InterPro" id="IPR016032">
    <property type="entry name" value="Sig_transdc_resp-reg_C-effctor"/>
</dbReference>
<keyword evidence="4" id="KW-0804">Transcription</keyword>
<keyword evidence="3" id="KW-0238">DNA-binding</keyword>
<dbReference type="PROSITE" id="PS00622">
    <property type="entry name" value="HTH_LUXR_1"/>
    <property type="match status" value="1"/>
</dbReference>
<name>A0A4R6C866_9STAP</name>
<evidence type="ECO:0000313" key="9">
    <source>
        <dbReference type="Proteomes" id="UP000294865"/>
    </source>
</evidence>
<feature type="domain" description="HTH luxR-type" evidence="6">
    <location>
        <begin position="142"/>
        <end position="207"/>
    </location>
</feature>
<dbReference type="PRINTS" id="PR00038">
    <property type="entry name" value="HTHLUXR"/>
</dbReference>
<dbReference type="PROSITE" id="PS50043">
    <property type="entry name" value="HTH_LUXR_2"/>
    <property type="match status" value="1"/>
</dbReference>
<evidence type="ECO:0000256" key="4">
    <source>
        <dbReference type="ARBA" id="ARBA00023163"/>
    </source>
</evidence>
<comment type="caution">
    <text evidence="8">The sequence shown here is derived from an EMBL/GenBank/DDBJ whole genome shotgun (WGS) entry which is preliminary data.</text>
</comment>
<dbReference type="InterPro" id="IPR011006">
    <property type="entry name" value="CheY-like_superfamily"/>
</dbReference>
<dbReference type="SMART" id="SM00421">
    <property type="entry name" value="HTH_LUXR"/>
    <property type="match status" value="1"/>
</dbReference>
<evidence type="ECO:0000256" key="5">
    <source>
        <dbReference type="PROSITE-ProRule" id="PRU00169"/>
    </source>
</evidence>
<accession>A0A4R6C866</accession>
<dbReference type="GO" id="GO:0006355">
    <property type="term" value="P:regulation of DNA-templated transcription"/>
    <property type="evidence" value="ECO:0007669"/>
    <property type="project" value="InterPro"/>
</dbReference>
<evidence type="ECO:0000313" key="8">
    <source>
        <dbReference type="EMBL" id="TDM18733.1"/>
    </source>
</evidence>
<evidence type="ECO:0000256" key="1">
    <source>
        <dbReference type="ARBA" id="ARBA00022553"/>
    </source>
</evidence>
<dbReference type="PANTHER" id="PTHR43214">
    <property type="entry name" value="TWO-COMPONENT RESPONSE REGULATOR"/>
    <property type="match status" value="1"/>
</dbReference>
<dbReference type="InterPro" id="IPR058245">
    <property type="entry name" value="NreC/VraR/RcsB-like_REC"/>
</dbReference>
<dbReference type="Pfam" id="PF00072">
    <property type="entry name" value="Response_reg"/>
    <property type="match status" value="1"/>
</dbReference>
<keyword evidence="1 5" id="KW-0597">Phosphoprotein</keyword>
<proteinExistence type="predicted"/>
<dbReference type="SUPFAM" id="SSF52172">
    <property type="entry name" value="CheY-like"/>
    <property type="match status" value="1"/>
</dbReference>
<dbReference type="GO" id="GO:0003677">
    <property type="term" value="F:DNA binding"/>
    <property type="evidence" value="ECO:0007669"/>
    <property type="project" value="UniProtKB-KW"/>
</dbReference>
<dbReference type="Gene3D" id="3.40.50.2300">
    <property type="match status" value="1"/>
</dbReference>
<feature type="domain" description="Response regulatory" evidence="7">
    <location>
        <begin position="5"/>
        <end position="122"/>
    </location>
</feature>
<dbReference type="InterPro" id="IPR039420">
    <property type="entry name" value="WalR-like"/>
</dbReference>
<gene>
    <name evidence="8" type="ORF">ETI04_04405</name>
</gene>
<protein>
    <submittedName>
        <fullName evidence="8">Response regulator transcription factor</fullName>
    </submittedName>
</protein>
<organism evidence="8 9">
    <name type="scientific">Macrococcoides canis</name>
    <dbReference type="NCBI Taxonomy" id="1855823"/>
    <lineage>
        <taxon>Bacteria</taxon>
        <taxon>Bacillati</taxon>
        <taxon>Bacillota</taxon>
        <taxon>Bacilli</taxon>
        <taxon>Bacillales</taxon>
        <taxon>Staphylococcaceae</taxon>
        <taxon>Macrococcoides</taxon>
    </lineage>
</organism>
<dbReference type="InterPro" id="IPR001789">
    <property type="entry name" value="Sig_transdc_resp-reg_receiver"/>
</dbReference>
<evidence type="ECO:0000259" key="6">
    <source>
        <dbReference type="PROSITE" id="PS50043"/>
    </source>
</evidence>
<feature type="modified residue" description="4-aspartylphosphate" evidence="5">
    <location>
        <position position="57"/>
    </location>
</feature>
<dbReference type="InterPro" id="IPR000792">
    <property type="entry name" value="Tscrpt_reg_LuxR_C"/>
</dbReference>
<dbReference type="SMART" id="SM00448">
    <property type="entry name" value="REC"/>
    <property type="match status" value="1"/>
</dbReference>
<dbReference type="PROSITE" id="PS50110">
    <property type="entry name" value="RESPONSE_REGULATORY"/>
    <property type="match status" value="1"/>
</dbReference>
<dbReference type="EMBL" id="SDQG01000001">
    <property type="protein sequence ID" value="TDM18733.1"/>
    <property type="molecule type" value="Genomic_DNA"/>
</dbReference>
<sequence>MSNMNIILVDDHHIVRQGMKFLLSTEESFNVIADFNNGRELLEHLDETHLPDLIIMDLVMPQLNGIEATRQVKAKFPDVKVLVLSSFIDEEHVLGVMDAGADGYEMKDSEPKALITTIKQIAAGEQIYHPDVMKVRKSGMNLAHLRNPLSKRELEVLKAMSEGLTNKEIAEQLFVSEKTVKTHVSHIFAKLEVGDRTQASMYGVKYKLID</sequence>